<comment type="caution">
    <text evidence="2">The sequence shown here is derived from an EMBL/GenBank/DDBJ whole genome shotgun (WGS) entry which is preliminary data.</text>
</comment>
<evidence type="ECO:0000313" key="3">
    <source>
        <dbReference type="Proteomes" id="UP000277236"/>
    </source>
</evidence>
<sequence length="89" mass="9826">MDRHDKSDISAQKNTFALDPAWGSLKKDVKGQVAKNNNRPPDKQKRAYEETLKGSPGSPSCFPAFPLATLLPPPRLPSNIDTWPITGLR</sequence>
<dbReference type="EMBL" id="RBRE01000069">
    <property type="protein sequence ID" value="RMQ43268.1"/>
    <property type="molecule type" value="Genomic_DNA"/>
</dbReference>
<name>A0A3M4LP55_PSECI</name>
<organism evidence="2 3">
    <name type="scientific">Pseudomonas cichorii</name>
    <dbReference type="NCBI Taxonomy" id="36746"/>
    <lineage>
        <taxon>Bacteria</taxon>
        <taxon>Pseudomonadati</taxon>
        <taxon>Pseudomonadota</taxon>
        <taxon>Gammaproteobacteria</taxon>
        <taxon>Pseudomonadales</taxon>
        <taxon>Pseudomonadaceae</taxon>
        <taxon>Pseudomonas</taxon>
    </lineage>
</organism>
<dbReference type="AlphaFoldDB" id="A0A3M4LP55"/>
<evidence type="ECO:0000256" key="1">
    <source>
        <dbReference type="SAM" id="MobiDB-lite"/>
    </source>
</evidence>
<feature type="region of interest" description="Disordered" evidence="1">
    <location>
        <begin position="28"/>
        <end position="59"/>
    </location>
</feature>
<reference evidence="2 3" key="1">
    <citation type="submission" date="2018-08" db="EMBL/GenBank/DDBJ databases">
        <title>Recombination of ecologically and evolutionarily significant loci maintains genetic cohesion in the Pseudomonas syringae species complex.</title>
        <authorList>
            <person name="Dillon M."/>
            <person name="Thakur S."/>
            <person name="Almeida R.N.D."/>
            <person name="Weir B.S."/>
            <person name="Guttman D.S."/>
        </authorList>
    </citation>
    <scope>NUCLEOTIDE SEQUENCE [LARGE SCALE GENOMIC DNA]</scope>
    <source>
        <strain evidence="2 3">ICMP 3353</strain>
    </source>
</reference>
<accession>A0A3M4LP55</accession>
<evidence type="ECO:0000313" key="2">
    <source>
        <dbReference type="EMBL" id="RMQ43268.1"/>
    </source>
</evidence>
<feature type="compositionally biased region" description="Basic and acidic residues" evidence="1">
    <location>
        <begin position="40"/>
        <end position="52"/>
    </location>
</feature>
<protein>
    <submittedName>
        <fullName evidence="2">Uncharacterized protein</fullName>
    </submittedName>
</protein>
<dbReference type="Proteomes" id="UP000277236">
    <property type="component" value="Unassembled WGS sequence"/>
</dbReference>
<gene>
    <name evidence="2" type="ORF">ALQ04_100786</name>
</gene>
<proteinExistence type="predicted"/>